<evidence type="ECO:0000313" key="4">
    <source>
        <dbReference type="Proteomes" id="UP000557392"/>
    </source>
</evidence>
<accession>A0A7W6JTF2</accession>
<dbReference type="RefSeq" id="WP_183998536.1">
    <property type="nucleotide sequence ID" value="NZ_JACIEH010000002.1"/>
</dbReference>
<dbReference type="AlphaFoldDB" id="A0A7W6JTF2"/>
<dbReference type="Pfam" id="PF04773">
    <property type="entry name" value="FecR"/>
    <property type="match status" value="1"/>
</dbReference>
<evidence type="ECO:0000259" key="1">
    <source>
        <dbReference type="Pfam" id="PF04773"/>
    </source>
</evidence>
<keyword evidence="4" id="KW-1185">Reference proteome</keyword>
<feature type="domain" description="FecR protein" evidence="1">
    <location>
        <begin position="144"/>
        <end position="234"/>
    </location>
</feature>
<dbReference type="EMBL" id="JACIEH010000002">
    <property type="protein sequence ID" value="MBB4099243.1"/>
    <property type="molecule type" value="Genomic_DNA"/>
</dbReference>
<sequence length="346" mass="36384">MTHGSGWKDSDLARLRQEGLDHLNRLQSGEATDRDAAALIAWRSQSRAHEEAFRAALRLRMLVRTVEGGAAAPVAPEAEEIAPPADIADAGQGAEILEFEPRVARRLTRRHMLGGAIAASVAGGGILVGRGLDLIPSAGEVLADYRTGPGERRVVQLAGGASVDLNTRTAIDLRTDLGMPAIELVSGEAVLSSAGNGRAALVAGAGTSVVSGGRFNARREGDAVCVTCLAGRVEVNWAREKRVLGPADEVRYAASGIGAVARGTDPAVLTAWQSGTLIFQGMPLRQVVAEINRYRSGRVFLTNSALGARPLSGTYYVDRLDDFFSQAELALGVNVARYPGNIVVLS</sequence>
<dbReference type="GO" id="GO:0016989">
    <property type="term" value="F:sigma factor antagonist activity"/>
    <property type="evidence" value="ECO:0007669"/>
    <property type="project" value="TreeGrafter"/>
</dbReference>
<comment type="caution">
    <text evidence="3">The sequence shown here is derived from an EMBL/GenBank/DDBJ whole genome shotgun (WGS) entry which is preliminary data.</text>
</comment>
<keyword evidence="3" id="KW-0472">Membrane</keyword>
<dbReference type="InterPro" id="IPR006860">
    <property type="entry name" value="FecR"/>
</dbReference>
<dbReference type="PANTHER" id="PTHR30273:SF2">
    <property type="entry name" value="PROTEIN FECR"/>
    <property type="match status" value="1"/>
</dbReference>
<name>A0A7W6JTF2_9SPHN</name>
<feature type="domain" description="FecR N-terminal" evidence="2">
    <location>
        <begin position="23"/>
        <end position="59"/>
    </location>
</feature>
<evidence type="ECO:0000259" key="2">
    <source>
        <dbReference type="Pfam" id="PF16220"/>
    </source>
</evidence>
<organism evidence="3 4">
    <name type="scientific">Sphingomonas kyeonggiensis</name>
    <dbReference type="NCBI Taxonomy" id="1268553"/>
    <lineage>
        <taxon>Bacteria</taxon>
        <taxon>Pseudomonadati</taxon>
        <taxon>Pseudomonadota</taxon>
        <taxon>Alphaproteobacteria</taxon>
        <taxon>Sphingomonadales</taxon>
        <taxon>Sphingomonadaceae</taxon>
        <taxon>Sphingomonas</taxon>
    </lineage>
</organism>
<keyword evidence="3" id="KW-0812">Transmembrane</keyword>
<dbReference type="Gene3D" id="2.60.120.1440">
    <property type="match status" value="1"/>
</dbReference>
<evidence type="ECO:0000313" key="3">
    <source>
        <dbReference type="EMBL" id="MBB4099243.1"/>
    </source>
</evidence>
<protein>
    <submittedName>
        <fullName evidence="3">Transmembrane sensor</fullName>
    </submittedName>
</protein>
<proteinExistence type="predicted"/>
<dbReference type="Pfam" id="PF16220">
    <property type="entry name" value="DUF4880"/>
    <property type="match status" value="1"/>
</dbReference>
<dbReference type="InterPro" id="IPR012373">
    <property type="entry name" value="Ferrdict_sens_TM"/>
</dbReference>
<dbReference type="PIRSF" id="PIRSF018266">
    <property type="entry name" value="FecR"/>
    <property type="match status" value="1"/>
</dbReference>
<gene>
    <name evidence="3" type="ORF">GGR46_002807</name>
</gene>
<dbReference type="Proteomes" id="UP000557392">
    <property type="component" value="Unassembled WGS sequence"/>
</dbReference>
<dbReference type="InterPro" id="IPR032623">
    <property type="entry name" value="FecR_N"/>
</dbReference>
<reference evidence="3 4" key="1">
    <citation type="submission" date="2020-08" db="EMBL/GenBank/DDBJ databases">
        <title>Genomic Encyclopedia of Type Strains, Phase IV (KMG-IV): sequencing the most valuable type-strain genomes for metagenomic binning, comparative biology and taxonomic classification.</title>
        <authorList>
            <person name="Goeker M."/>
        </authorList>
    </citation>
    <scope>NUCLEOTIDE SEQUENCE [LARGE SCALE GENOMIC DNA]</scope>
    <source>
        <strain evidence="3 4">DSM 101806</strain>
    </source>
</reference>
<dbReference type="PANTHER" id="PTHR30273">
    <property type="entry name" value="PERIPLASMIC SIGNAL SENSOR AND SIGMA FACTOR ACTIVATOR FECR-RELATED"/>
    <property type="match status" value="1"/>
</dbReference>